<dbReference type="Gene3D" id="3.40.190.10">
    <property type="entry name" value="Periplasmic binding protein-like II"/>
    <property type="match status" value="2"/>
</dbReference>
<keyword evidence="1" id="KW-0732">Signal</keyword>
<dbReference type="EMBL" id="FQZK01000004">
    <property type="protein sequence ID" value="SHJ19542.1"/>
    <property type="molecule type" value="Genomic_DNA"/>
</dbReference>
<gene>
    <name evidence="3" type="ORF">SAMN05421803_104118</name>
</gene>
<feature type="signal peptide" evidence="1">
    <location>
        <begin position="1"/>
        <end position="23"/>
    </location>
</feature>
<feature type="chain" id="PRO_5012138525" evidence="1">
    <location>
        <begin position="24"/>
        <end position="335"/>
    </location>
</feature>
<accession>A0A1M6HBH3</accession>
<dbReference type="AlphaFoldDB" id="A0A1M6HBH3"/>
<evidence type="ECO:0000313" key="4">
    <source>
        <dbReference type="Proteomes" id="UP000184452"/>
    </source>
</evidence>
<sequence length="335" mass="34951">MPLRRTLVLPLAAALLATTAACTADGGAAEAGGGGAVLRLIDPGNAGPLAYAKREGVFEERLAEVGATIEWGGSYASFTAASEALRTGDINIQQGALSPAVGALATSDDLRVFMVSDPADPAAPLADGLVVPADSDADSLDDLVGARVAVNRAGKGEYLLLRALEAEGLGPDDVERVHLNPQEGAAAFASGDIDAWWAIVDAYPEAVANGARTLLTSQDVDQDDLGMFAARIELLQEHPEAVEVFFEVYNELVRQGNEDPEAFQNVFLDEGPTARSGDRLEDAVETTRLAHEFRYPAEEDLAAIETVGGVFHEHGILAEAVTASEVVFDPSAAAG</sequence>
<protein>
    <submittedName>
        <fullName evidence="3">Sulfonate transport system substrate-binding protein</fullName>
    </submittedName>
</protein>
<evidence type="ECO:0000256" key="1">
    <source>
        <dbReference type="SAM" id="SignalP"/>
    </source>
</evidence>
<dbReference type="CDD" id="cd01008">
    <property type="entry name" value="PBP2_NrtA_SsuA_CpmA_like"/>
    <property type="match status" value="1"/>
</dbReference>
<evidence type="ECO:0000313" key="3">
    <source>
        <dbReference type="EMBL" id="SHJ19542.1"/>
    </source>
</evidence>
<dbReference type="SUPFAM" id="SSF53850">
    <property type="entry name" value="Periplasmic binding protein-like II"/>
    <property type="match status" value="1"/>
</dbReference>
<keyword evidence="4" id="KW-1185">Reference proteome</keyword>
<dbReference type="PROSITE" id="PS51257">
    <property type="entry name" value="PROKAR_LIPOPROTEIN"/>
    <property type="match status" value="1"/>
</dbReference>
<dbReference type="InterPro" id="IPR015168">
    <property type="entry name" value="SsuA/THI5"/>
</dbReference>
<dbReference type="Pfam" id="PF09084">
    <property type="entry name" value="NMT1"/>
    <property type="match status" value="1"/>
</dbReference>
<dbReference type="Proteomes" id="UP000184452">
    <property type="component" value="Unassembled WGS sequence"/>
</dbReference>
<feature type="domain" description="SsuA/THI5-like" evidence="2">
    <location>
        <begin position="128"/>
        <end position="251"/>
    </location>
</feature>
<dbReference type="PANTHER" id="PTHR30024:SF42">
    <property type="entry name" value="ALIPHATIC SULFONATES-BINDING PROTEIN-RELATED"/>
    <property type="match status" value="1"/>
</dbReference>
<evidence type="ECO:0000259" key="2">
    <source>
        <dbReference type="Pfam" id="PF09084"/>
    </source>
</evidence>
<dbReference type="STRING" id="758803.SAMN05421803_104118"/>
<reference evidence="3 4" key="1">
    <citation type="submission" date="2016-11" db="EMBL/GenBank/DDBJ databases">
        <authorList>
            <person name="Jaros S."/>
            <person name="Januszkiewicz K."/>
            <person name="Wedrychowicz H."/>
        </authorList>
    </citation>
    <scope>NUCLEOTIDE SEQUENCE [LARGE SCALE GENOMIC DNA]</scope>
    <source>
        <strain evidence="3 4">CGMCC 4.5723</strain>
    </source>
</reference>
<dbReference type="PANTHER" id="PTHR30024">
    <property type="entry name" value="ALIPHATIC SULFONATES-BINDING PROTEIN-RELATED"/>
    <property type="match status" value="1"/>
</dbReference>
<dbReference type="RefSeq" id="WP_073377841.1">
    <property type="nucleotide sequence ID" value="NZ_FQZK01000004.1"/>
</dbReference>
<organism evidence="3 4">
    <name type="scientific">Nocardiopsis flavescens</name>
    <dbReference type="NCBI Taxonomy" id="758803"/>
    <lineage>
        <taxon>Bacteria</taxon>
        <taxon>Bacillati</taxon>
        <taxon>Actinomycetota</taxon>
        <taxon>Actinomycetes</taxon>
        <taxon>Streptosporangiales</taxon>
        <taxon>Nocardiopsidaceae</taxon>
        <taxon>Nocardiopsis</taxon>
    </lineage>
</organism>
<proteinExistence type="predicted"/>
<name>A0A1M6HBH3_9ACTN</name>